<feature type="signal peptide" evidence="1">
    <location>
        <begin position="1"/>
        <end position="19"/>
    </location>
</feature>
<dbReference type="Proteomes" id="UP000054549">
    <property type="component" value="Unassembled WGS sequence"/>
</dbReference>
<gene>
    <name evidence="2" type="ORF">M378DRAFT_166674</name>
</gene>
<name>A0A0C2WZ64_AMAMK</name>
<dbReference type="AlphaFoldDB" id="A0A0C2WZ64"/>
<dbReference type="InterPro" id="IPR045469">
    <property type="entry name" value="Nis1"/>
</dbReference>
<evidence type="ECO:0000313" key="2">
    <source>
        <dbReference type="EMBL" id="KIL61703.1"/>
    </source>
</evidence>
<reference evidence="2 3" key="1">
    <citation type="submission" date="2014-04" db="EMBL/GenBank/DDBJ databases">
        <title>Evolutionary Origins and Diversification of the Mycorrhizal Mutualists.</title>
        <authorList>
            <consortium name="DOE Joint Genome Institute"/>
            <consortium name="Mycorrhizal Genomics Consortium"/>
            <person name="Kohler A."/>
            <person name="Kuo A."/>
            <person name="Nagy L.G."/>
            <person name="Floudas D."/>
            <person name="Copeland A."/>
            <person name="Barry K.W."/>
            <person name="Cichocki N."/>
            <person name="Veneault-Fourrey C."/>
            <person name="LaButti K."/>
            <person name="Lindquist E.A."/>
            <person name="Lipzen A."/>
            <person name="Lundell T."/>
            <person name="Morin E."/>
            <person name="Murat C."/>
            <person name="Riley R."/>
            <person name="Ohm R."/>
            <person name="Sun H."/>
            <person name="Tunlid A."/>
            <person name="Henrissat B."/>
            <person name="Grigoriev I.V."/>
            <person name="Hibbett D.S."/>
            <person name="Martin F."/>
        </authorList>
    </citation>
    <scope>NUCLEOTIDE SEQUENCE [LARGE SCALE GENOMIC DNA]</scope>
    <source>
        <strain evidence="2 3">Koide BX008</strain>
    </source>
</reference>
<keyword evidence="1" id="KW-0732">Signal</keyword>
<feature type="chain" id="PRO_5002173904" evidence="1">
    <location>
        <begin position="20"/>
        <end position="140"/>
    </location>
</feature>
<accession>A0A0C2WZ64</accession>
<proteinExistence type="predicted"/>
<sequence length="140" mass="14851">MKLLLHAILFFAAVGTAIAQSVQIGYPPAWTNVHPGQSLTVQIVQPNSIEGSFTLGIALGIQSCVSSPCPAPSDQMGNVLYNGPFNPKRHPQTQPYQNFTVQIPTWMASGSAQLNVAYAALWGAGASPSFDTLSEPLNIL</sequence>
<organism evidence="2 3">
    <name type="scientific">Amanita muscaria (strain Koide BX008)</name>
    <dbReference type="NCBI Taxonomy" id="946122"/>
    <lineage>
        <taxon>Eukaryota</taxon>
        <taxon>Fungi</taxon>
        <taxon>Dikarya</taxon>
        <taxon>Basidiomycota</taxon>
        <taxon>Agaricomycotina</taxon>
        <taxon>Agaricomycetes</taxon>
        <taxon>Agaricomycetidae</taxon>
        <taxon>Agaricales</taxon>
        <taxon>Pluteineae</taxon>
        <taxon>Amanitaceae</taxon>
        <taxon>Amanita</taxon>
    </lineage>
</organism>
<dbReference type="OrthoDB" id="2841294at2759"/>
<protein>
    <submittedName>
        <fullName evidence="2">Uncharacterized protein</fullName>
    </submittedName>
</protein>
<dbReference type="HOGENOM" id="CLU_137500_1_0_1"/>
<keyword evidence="3" id="KW-1185">Reference proteome</keyword>
<dbReference type="InParanoid" id="A0A0C2WZ64"/>
<dbReference type="EMBL" id="KN818281">
    <property type="protein sequence ID" value="KIL61703.1"/>
    <property type="molecule type" value="Genomic_DNA"/>
</dbReference>
<evidence type="ECO:0000313" key="3">
    <source>
        <dbReference type="Proteomes" id="UP000054549"/>
    </source>
</evidence>
<dbReference type="Pfam" id="PF19271">
    <property type="entry name" value="Nis1"/>
    <property type="match status" value="1"/>
</dbReference>
<evidence type="ECO:0000256" key="1">
    <source>
        <dbReference type="SAM" id="SignalP"/>
    </source>
</evidence>